<sequence>MYGGWKVGYNDTEPMDTSEYSSYWHYEAECGIWHRTEDDPINPISSSDLERLYFNNPYGNININTAGSNVRIDFIGRLKINLRTGQKQKLKRSIFTERMIRCKCADKPPSVPAHWEEMDPNAPYKAFAVNWQSSEFKEVEKYVRDIGLLKEPLKVIYRIQNADLWELYCKKKSQLMKIKGQSDIEERMLFHGTGKNNLHNICLYNFDFRLSNSKRDGHVLGKGTYFALHAAYADHYSKARSQRGDNTHIMFLARVIVGKSTLGHPDFYKPDGDQNENIHDSCVDNTLYPRIFVVFDPNQIYPEYVLEYGG</sequence>
<evidence type="ECO:0000313" key="7">
    <source>
        <dbReference type="EMBL" id="KAK2832416.1"/>
    </source>
</evidence>
<dbReference type="Gene3D" id="3.30.720.50">
    <property type="match status" value="1"/>
</dbReference>
<dbReference type="Pfam" id="PF00644">
    <property type="entry name" value="PARP"/>
    <property type="match status" value="1"/>
</dbReference>
<evidence type="ECO:0000259" key="5">
    <source>
        <dbReference type="PROSITE" id="PS50918"/>
    </source>
</evidence>
<dbReference type="AlphaFoldDB" id="A0AA88M7E8"/>
<dbReference type="Gene3D" id="3.90.228.10">
    <property type="match status" value="1"/>
</dbReference>
<protein>
    <recommendedName>
        <fullName evidence="4">Poly [ADP-ribose] polymerase</fullName>
        <shortName evidence="4">PARP</shortName>
        <ecNumber evidence="4">2.4.2.-</ecNumber>
    </recommendedName>
</protein>
<dbReference type="GO" id="GO:1990404">
    <property type="term" value="F:NAD+-protein mono-ADP-ribosyltransferase activity"/>
    <property type="evidence" value="ECO:0007669"/>
    <property type="project" value="TreeGrafter"/>
</dbReference>
<dbReference type="EC" id="2.4.2.-" evidence="4"/>
<comment type="similarity">
    <text evidence="3">Belongs to the ARTD/PARP family.</text>
</comment>
<dbReference type="InterPro" id="IPR004170">
    <property type="entry name" value="WWE_dom"/>
</dbReference>
<evidence type="ECO:0000259" key="6">
    <source>
        <dbReference type="PROSITE" id="PS51059"/>
    </source>
</evidence>
<evidence type="ECO:0000313" key="8">
    <source>
        <dbReference type="Proteomes" id="UP001187315"/>
    </source>
</evidence>
<dbReference type="Proteomes" id="UP001187315">
    <property type="component" value="Unassembled WGS sequence"/>
</dbReference>
<reference evidence="7" key="1">
    <citation type="submission" date="2023-08" db="EMBL/GenBank/DDBJ databases">
        <title>Pelteobagrus vachellii genome.</title>
        <authorList>
            <person name="Liu H."/>
        </authorList>
    </citation>
    <scope>NUCLEOTIDE SEQUENCE</scope>
    <source>
        <strain evidence="7">PRFRI_2022a</strain>
        <tissue evidence="7">Muscle</tissue>
    </source>
</reference>
<dbReference type="PROSITE" id="PS51059">
    <property type="entry name" value="PARP_CATALYTIC"/>
    <property type="match status" value="1"/>
</dbReference>
<evidence type="ECO:0000256" key="1">
    <source>
        <dbReference type="ARBA" id="ARBA00004123"/>
    </source>
</evidence>
<dbReference type="InterPro" id="IPR012317">
    <property type="entry name" value="Poly(ADP-ribose)pol_cat_dom"/>
</dbReference>
<keyword evidence="2" id="KW-0539">Nucleus</keyword>
<organism evidence="7 8">
    <name type="scientific">Tachysurus vachellii</name>
    <name type="common">Darkbarbel catfish</name>
    <name type="synonym">Pelteobagrus vachellii</name>
    <dbReference type="NCBI Taxonomy" id="175792"/>
    <lineage>
        <taxon>Eukaryota</taxon>
        <taxon>Metazoa</taxon>
        <taxon>Chordata</taxon>
        <taxon>Craniata</taxon>
        <taxon>Vertebrata</taxon>
        <taxon>Euteleostomi</taxon>
        <taxon>Actinopterygii</taxon>
        <taxon>Neopterygii</taxon>
        <taxon>Teleostei</taxon>
        <taxon>Ostariophysi</taxon>
        <taxon>Siluriformes</taxon>
        <taxon>Bagridae</taxon>
        <taxon>Tachysurus</taxon>
    </lineage>
</organism>
<proteinExistence type="inferred from homology"/>
<dbReference type="PANTHER" id="PTHR45740:SF4">
    <property type="entry name" value="PROTEIN MONO-ADP-RIBOSYLTRANSFERASE PARP11"/>
    <property type="match status" value="1"/>
</dbReference>
<feature type="domain" description="PARP catalytic" evidence="6">
    <location>
        <begin position="109"/>
        <end position="310"/>
    </location>
</feature>
<evidence type="ECO:0000256" key="2">
    <source>
        <dbReference type="ARBA" id="ARBA00023242"/>
    </source>
</evidence>
<keyword evidence="4" id="KW-0808">Transferase</keyword>
<dbReference type="GO" id="GO:0005634">
    <property type="term" value="C:nucleus"/>
    <property type="evidence" value="ECO:0007669"/>
    <property type="project" value="UniProtKB-SubCell"/>
</dbReference>
<keyword evidence="4" id="KW-0328">Glycosyltransferase</keyword>
<dbReference type="InterPro" id="IPR037197">
    <property type="entry name" value="WWE_dom_sf"/>
</dbReference>
<dbReference type="InterPro" id="IPR051712">
    <property type="entry name" value="ARTD-AVP"/>
</dbReference>
<name>A0AA88M7E8_TACVA</name>
<dbReference type="Pfam" id="PF02825">
    <property type="entry name" value="WWE"/>
    <property type="match status" value="1"/>
</dbReference>
<dbReference type="PANTHER" id="PTHR45740">
    <property type="entry name" value="POLY [ADP-RIBOSE] POLYMERASE"/>
    <property type="match status" value="1"/>
</dbReference>
<dbReference type="GO" id="GO:0003950">
    <property type="term" value="F:NAD+ poly-ADP-ribosyltransferase activity"/>
    <property type="evidence" value="ECO:0007669"/>
    <property type="project" value="UniProtKB-UniRule"/>
</dbReference>
<dbReference type="SUPFAM" id="SSF117839">
    <property type="entry name" value="WWE domain"/>
    <property type="match status" value="1"/>
</dbReference>
<comment type="subcellular location">
    <subcellularLocation>
        <location evidence="1">Nucleus</location>
    </subcellularLocation>
</comment>
<comment type="caution">
    <text evidence="7">The sequence shown here is derived from an EMBL/GenBank/DDBJ whole genome shotgun (WGS) entry which is preliminary data.</text>
</comment>
<dbReference type="SUPFAM" id="SSF56399">
    <property type="entry name" value="ADP-ribosylation"/>
    <property type="match status" value="1"/>
</dbReference>
<keyword evidence="8" id="KW-1185">Reference proteome</keyword>
<dbReference type="PROSITE" id="PS50918">
    <property type="entry name" value="WWE"/>
    <property type="match status" value="1"/>
</dbReference>
<accession>A0AA88M7E8</accession>
<evidence type="ECO:0000256" key="3">
    <source>
        <dbReference type="ARBA" id="ARBA00024347"/>
    </source>
</evidence>
<keyword evidence="4" id="KW-0520">NAD</keyword>
<feature type="domain" description="WWE" evidence="5">
    <location>
        <begin position="10"/>
        <end position="92"/>
    </location>
</feature>
<evidence type="ECO:0000256" key="4">
    <source>
        <dbReference type="RuleBase" id="RU362114"/>
    </source>
</evidence>
<dbReference type="EMBL" id="JAVHJS010000016">
    <property type="protein sequence ID" value="KAK2832416.1"/>
    <property type="molecule type" value="Genomic_DNA"/>
</dbReference>
<dbReference type="CDD" id="cd01439">
    <property type="entry name" value="TCCD_inducible_PARP_like"/>
    <property type="match status" value="1"/>
</dbReference>
<gene>
    <name evidence="7" type="ORF">Q7C36_015878</name>
</gene>